<evidence type="ECO:0000313" key="7">
    <source>
        <dbReference type="Proteomes" id="UP001166191"/>
    </source>
</evidence>
<accession>A0ABS6AFV0</accession>
<protein>
    <submittedName>
        <fullName evidence="6">LysR family transcriptional regulator</fullName>
    </submittedName>
</protein>
<evidence type="ECO:0000256" key="3">
    <source>
        <dbReference type="ARBA" id="ARBA00023125"/>
    </source>
</evidence>
<evidence type="ECO:0000256" key="2">
    <source>
        <dbReference type="ARBA" id="ARBA00023015"/>
    </source>
</evidence>
<sequence length="301" mass="32489">MDRLAADRMFAQVVRLGGFSAAAAQLGTSPGQASKLVSKLEAHLGVRLLNRTTRALAPTPEGEAYFTRITAILEALDDLDDSLREAGQNPRGQLRLTAPLSFGTTQLMPALADFAQAHPGIALDVQFTDSVMGLAEHGFDAAIRVGQPRDSALKARKLGMVRSRIVAAPAYLARRGTPRVPEDLAGHAIVTDTNFTRPDDWEFRAEGGQIFTLPLPGRLRFSNAEACVIAAEAGLGVTRVPDFISARAVRAGRLVELLPAFRAGDSGVHALTPAGRHMPSRLRILLDHLRDRWGPDHDWSD</sequence>
<comment type="similarity">
    <text evidence="1">Belongs to the LysR transcriptional regulatory family.</text>
</comment>
<dbReference type="InterPro" id="IPR058163">
    <property type="entry name" value="LysR-type_TF_proteobact-type"/>
</dbReference>
<proteinExistence type="inferred from homology"/>
<feature type="domain" description="HTH lysR-type" evidence="5">
    <location>
        <begin position="1"/>
        <end position="59"/>
    </location>
</feature>
<dbReference type="Pfam" id="PF00126">
    <property type="entry name" value="HTH_1"/>
    <property type="match status" value="1"/>
</dbReference>
<keyword evidence="2" id="KW-0805">Transcription regulation</keyword>
<dbReference type="EMBL" id="JAHKNG010000005">
    <property type="protein sequence ID" value="MBU3029473.1"/>
    <property type="molecule type" value="Genomic_DNA"/>
</dbReference>
<dbReference type="RefSeq" id="WP_216032164.1">
    <property type="nucleotide sequence ID" value="NZ_JAHKNG010000005.1"/>
</dbReference>
<evidence type="ECO:0000256" key="1">
    <source>
        <dbReference type="ARBA" id="ARBA00009437"/>
    </source>
</evidence>
<dbReference type="PANTHER" id="PTHR30537:SF5">
    <property type="entry name" value="HTH-TYPE TRANSCRIPTIONAL ACTIVATOR TTDR-RELATED"/>
    <property type="match status" value="1"/>
</dbReference>
<reference evidence="6" key="1">
    <citation type="submission" date="2021-06" db="EMBL/GenBank/DDBJ databases">
        <title>Paracoccus bacterium XHP0099 sp. nov., isolated from the surface waters of the Yellow Sea.</title>
        <authorList>
            <person name="Xue H."/>
            <person name="Zhang D."/>
        </authorList>
    </citation>
    <scope>NUCLEOTIDE SEQUENCE</scope>
    <source>
        <strain evidence="6">XHP0099</strain>
    </source>
</reference>
<name>A0ABS6AFV0_9RHOB</name>
<dbReference type="InterPro" id="IPR000847">
    <property type="entry name" value="LysR_HTH_N"/>
</dbReference>
<dbReference type="InterPro" id="IPR005119">
    <property type="entry name" value="LysR_subst-bd"/>
</dbReference>
<evidence type="ECO:0000313" key="6">
    <source>
        <dbReference type="EMBL" id="MBU3029473.1"/>
    </source>
</evidence>
<dbReference type="CDD" id="cd08422">
    <property type="entry name" value="PBP2_CrgA_like"/>
    <property type="match status" value="1"/>
</dbReference>
<comment type="caution">
    <text evidence="6">The sequence shown here is derived from an EMBL/GenBank/DDBJ whole genome shotgun (WGS) entry which is preliminary data.</text>
</comment>
<organism evidence="6 7">
    <name type="scientific">Paracoccus marinaquae</name>
    <dbReference type="NCBI Taxonomy" id="2841926"/>
    <lineage>
        <taxon>Bacteria</taxon>
        <taxon>Pseudomonadati</taxon>
        <taxon>Pseudomonadota</taxon>
        <taxon>Alphaproteobacteria</taxon>
        <taxon>Rhodobacterales</taxon>
        <taxon>Paracoccaceae</taxon>
        <taxon>Paracoccus</taxon>
    </lineage>
</organism>
<evidence type="ECO:0000259" key="5">
    <source>
        <dbReference type="PROSITE" id="PS50931"/>
    </source>
</evidence>
<keyword evidence="3" id="KW-0238">DNA-binding</keyword>
<evidence type="ECO:0000256" key="4">
    <source>
        <dbReference type="ARBA" id="ARBA00023163"/>
    </source>
</evidence>
<dbReference type="Proteomes" id="UP001166191">
    <property type="component" value="Unassembled WGS sequence"/>
</dbReference>
<gene>
    <name evidence="6" type="ORF">KNW02_04965</name>
</gene>
<keyword evidence="4" id="KW-0804">Transcription</keyword>
<dbReference type="PROSITE" id="PS50931">
    <property type="entry name" value="HTH_LYSR"/>
    <property type="match status" value="1"/>
</dbReference>
<dbReference type="PANTHER" id="PTHR30537">
    <property type="entry name" value="HTH-TYPE TRANSCRIPTIONAL REGULATOR"/>
    <property type="match status" value="1"/>
</dbReference>
<keyword evidence="7" id="KW-1185">Reference proteome</keyword>
<dbReference type="Pfam" id="PF03466">
    <property type="entry name" value="LysR_substrate"/>
    <property type="match status" value="1"/>
</dbReference>